<dbReference type="Pfam" id="PF13523">
    <property type="entry name" value="Acetyltransf_8"/>
    <property type="match status" value="1"/>
</dbReference>
<sequence length="193" mass="22853">MTLDFEWYDETIQRTIGFRKAAYEDVELVHRWMKEEHVHPFWNLNISLDRFKTHFRKALADAHQTLYLGTIDGEVMSYWEAYWVKGDIIENYYPAQVWDQGVHLLIGEKKFLGSGYALPLLRAMVRFQFQQASTARVVAEPDIRNEKMIHVFKKCGFRSISPVTLPDKEGLLMFCEREDFEARWNNEPRETGV</sequence>
<dbReference type="SUPFAM" id="SSF55729">
    <property type="entry name" value="Acyl-CoA N-acyltransferases (Nat)"/>
    <property type="match status" value="1"/>
</dbReference>
<evidence type="ECO:0000256" key="4">
    <source>
        <dbReference type="ARBA" id="ARBA00023251"/>
    </source>
</evidence>
<dbReference type="PROSITE" id="PS51186">
    <property type="entry name" value="GNAT"/>
    <property type="match status" value="1"/>
</dbReference>
<feature type="domain" description="N-acetyltransferase" evidence="6">
    <location>
        <begin position="16"/>
        <end position="178"/>
    </location>
</feature>
<dbReference type="RefSeq" id="WP_425431773.1">
    <property type="nucleotide sequence ID" value="NZ_FOOG01000025.1"/>
</dbReference>
<organism evidence="7 8">
    <name type="scientific">Halobacillus alkaliphilus</name>
    <dbReference type="NCBI Taxonomy" id="396056"/>
    <lineage>
        <taxon>Bacteria</taxon>
        <taxon>Bacillati</taxon>
        <taxon>Bacillota</taxon>
        <taxon>Bacilli</taxon>
        <taxon>Bacillales</taxon>
        <taxon>Bacillaceae</taxon>
        <taxon>Halobacillus</taxon>
    </lineage>
</organism>
<evidence type="ECO:0000256" key="5">
    <source>
        <dbReference type="ARBA" id="ARBA00031122"/>
    </source>
</evidence>
<keyword evidence="7" id="KW-0808">Transferase</keyword>
<keyword evidence="4" id="KW-0046">Antibiotic resistance</keyword>
<evidence type="ECO:0000256" key="1">
    <source>
        <dbReference type="ARBA" id="ARBA00003818"/>
    </source>
</evidence>
<dbReference type="GO" id="GO:0016410">
    <property type="term" value="F:N-acyltransferase activity"/>
    <property type="evidence" value="ECO:0007669"/>
    <property type="project" value="TreeGrafter"/>
</dbReference>
<dbReference type="PANTHER" id="PTHR31438:SF1">
    <property type="entry name" value="LYSINE N-ACYLTRANSFERASE C17G9.06C-RELATED"/>
    <property type="match status" value="1"/>
</dbReference>
<accession>A0A1I2PI31</accession>
<dbReference type="AlphaFoldDB" id="A0A1I2PI31"/>
<dbReference type="GO" id="GO:0019290">
    <property type="term" value="P:siderophore biosynthetic process"/>
    <property type="evidence" value="ECO:0007669"/>
    <property type="project" value="InterPro"/>
</dbReference>
<keyword evidence="8" id="KW-1185">Reference proteome</keyword>
<dbReference type="Gene3D" id="3.40.630.30">
    <property type="match status" value="1"/>
</dbReference>
<protein>
    <recommendedName>
        <fullName evidence="3">Lysine N-acyltransferase MbtK</fullName>
    </recommendedName>
    <alternativeName>
        <fullName evidence="5">Mycobactin synthase protein K</fullName>
    </alternativeName>
</protein>
<dbReference type="Proteomes" id="UP000198897">
    <property type="component" value="Unassembled WGS sequence"/>
</dbReference>
<evidence type="ECO:0000313" key="7">
    <source>
        <dbReference type="EMBL" id="SFG15714.1"/>
    </source>
</evidence>
<gene>
    <name evidence="7" type="ORF">SAMN05216353_12553</name>
</gene>
<evidence type="ECO:0000256" key="2">
    <source>
        <dbReference type="ARBA" id="ARBA00004924"/>
    </source>
</evidence>
<evidence type="ECO:0000313" key="8">
    <source>
        <dbReference type="Proteomes" id="UP000198897"/>
    </source>
</evidence>
<reference evidence="8" key="1">
    <citation type="submission" date="2016-10" db="EMBL/GenBank/DDBJ databases">
        <authorList>
            <person name="Varghese N."/>
            <person name="Submissions S."/>
        </authorList>
    </citation>
    <scope>NUCLEOTIDE SEQUENCE [LARGE SCALE GENOMIC DNA]</scope>
    <source>
        <strain evidence="8">FP5</strain>
    </source>
</reference>
<proteinExistence type="predicted"/>
<name>A0A1I2PI31_9BACI</name>
<evidence type="ECO:0000259" key="6">
    <source>
        <dbReference type="PROSITE" id="PS51186"/>
    </source>
</evidence>
<dbReference type="EMBL" id="FOOG01000025">
    <property type="protein sequence ID" value="SFG15714.1"/>
    <property type="molecule type" value="Genomic_DNA"/>
</dbReference>
<evidence type="ECO:0000256" key="3">
    <source>
        <dbReference type="ARBA" id="ARBA00020586"/>
    </source>
</evidence>
<dbReference type="InterPro" id="IPR000182">
    <property type="entry name" value="GNAT_dom"/>
</dbReference>
<comment type="pathway">
    <text evidence="2">Siderophore biosynthesis.</text>
</comment>
<comment type="function">
    <text evidence="1">Acyltransferase required for the direct transfer of medium- to long-chain fatty acyl moieties from a carrier protein (MbtL) on to the epsilon-amino group of lysine residue in the mycobactin core.</text>
</comment>
<dbReference type="PANTHER" id="PTHR31438">
    <property type="entry name" value="LYSINE N-ACYLTRANSFERASE C17G9.06C-RELATED"/>
    <property type="match status" value="1"/>
</dbReference>
<dbReference type="SMART" id="SM01006">
    <property type="entry name" value="AlcB"/>
    <property type="match status" value="1"/>
</dbReference>
<dbReference type="GO" id="GO:0046677">
    <property type="term" value="P:response to antibiotic"/>
    <property type="evidence" value="ECO:0007669"/>
    <property type="project" value="UniProtKB-KW"/>
</dbReference>
<dbReference type="InterPro" id="IPR016181">
    <property type="entry name" value="Acyl_CoA_acyltransferase"/>
</dbReference>
<dbReference type="InterPro" id="IPR019432">
    <property type="entry name" value="Acyltransferase_MbtK/IucB-like"/>
</dbReference>